<dbReference type="Proteomes" id="UP000275281">
    <property type="component" value="Unassembled WGS sequence"/>
</dbReference>
<dbReference type="Gene3D" id="3.40.50.300">
    <property type="entry name" value="P-loop containing nucleotide triphosphate hydrolases"/>
    <property type="match status" value="1"/>
</dbReference>
<dbReference type="PANTHER" id="PTHR35894">
    <property type="entry name" value="GENERAL SECRETION PATHWAY PROTEIN A-RELATED"/>
    <property type="match status" value="1"/>
</dbReference>
<feature type="transmembrane region" description="Helical" evidence="1">
    <location>
        <begin position="272"/>
        <end position="298"/>
    </location>
</feature>
<accession>A0A3N5XXX3</accession>
<evidence type="ECO:0000313" key="3">
    <source>
        <dbReference type="EMBL" id="RPJ65333.1"/>
    </source>
</evidence>
<keyword evidence="1" id="KW-0472">Membrane</keyword>
<dbReference type="OrthoDB" id="9780149at2"/>
<dbReference type="InterPro" id="IPR052026">
    <property type="entry name" value="ExeA_AAA_ATPase_DNA-bind"/>
</dbReference>
<dbReference type="SUPFAM" id="SSF52540">
    <property type="entry name" value="P-loop containing nucleoside triphosphate hydrolases"/>
    <property type="match status" value="1"/>
</dbReference>
<evidence type="ECO:0000256" key="1">
    <source>
        <dbReference type="SAM" id="Phobius"/>
    </source>
</evidence>
<dbReference type="FunFam" id="3.40.50.300:FF:001664">
    <property type="entry name" value="MSHA biogenesis protein MshM"/>
    <property type="match status" value="1"/>
</dbReference>
<dbReference type="PANTHER" id="PTHR35894:SF7">
    <property type="entry name" value="GENERAL SECRETION PATHWAY PROTEIN A-RELATED"/>
    <property type="match status" value="1"/>
</dbReference>
<dbReference type="Pfam" id="PF13401">
    <property type="entry name" value="AAA_22"/>
    <property type="match status" value="1"/>
</dbReference>
<feature type="domain" description="ORC1/DEAH AAA+ ATPase" evidence="2">
    <location>
        <begin position="42"/>
        <end position="171"/>
    </location>
</feature>
<dbReference type="InterPro" id="IPR027417">
    <property type="entry name" value="P-loop_NTPase"/>
</dbReference>
<organism evidence="3 4">
    <name type="scientific">Alteromonas sediminis</name>
    <dbReference type="NCBI Taxonomy" id="2259342"/>
    <lineage>
        <taxon>Bacteria</taxon>
        <taxon>Pseudomonadati</taxon>
        <taxon>Pseudomonadota</taxon>
        <taxon>Gammaproteobacteria</taxon>
        <taxon>Alteromonadales</taxon>
        <taxon>Alteromonadaceae</taxon>
        <taxon>Alteromonas/Salinimonas group</taxon>
        <taxon>Alteromonas</taxon>
    </lineage>
</organism>
<proteinExistence type="predicted"/>
<evidence type="ECO:0000259" key="2">
    <source>
        <dbReference type="Pfam" id="PF13401"/>
    </source>
</evidence>
<evidence type="ECO:0000313" key="4">
    <source>
        <dbReference type="Proteomes" id="UP000275281"/>
    </source>
</evidence>
<protein>
    <submittedName>
        <fullName evidence="3">AAA family ATPase</fullName>
    </submittedName>
</protein>
<comment type="caution">
    <text evidence="3">The sequence shown here is derived from an EMBL/GenBank/DDBJ whole genome shotgun (WGS) entry which is preliminary data.</text>
</comment>
<dbReference type="GO" id="GO:0016887">
    <property type="term" value="F:ATP hydrolysis activity"/>
    <property type="evidence" value="ECO:0007669"/>
    <property type="project" value="InterPro"/>
</dbReference>
<dbReference type="InterPro" id="IPR049945">
    <property type="entry name" value="AAA_22"/>
</dbReference>
<gene>
    <name evidence="3" type="ORF">DRW07_15625</name>
</gene>
<sequence>MYLYHFGISELPFTLTPNTSYFFGLPSHNEALQVLTTALKTGEGFIKVTGEVGTGKTLLCRKLLNELPAHFATAYIPNPLLSPAELRRAVAHELGVELALDCDQQQFTEQIQQRLIEINQQHQSAVLLIDEAQALPVESIEALRLMTNLETESRKLLQVVLFGQPELDEKLDLQQLRQLRQRITFSYALTLMDADQLYQYVHHRLKIAGFTGTEMFSRDCCSLLFRSSGGTPRIVNVLCHKALMLAYGEGKQRVEPDHVIAAIKDTEAARPVYPFASLNVFTGIAIVFLLILAGYWWMGRL</sequence>
<dbReference type="RefSeq" id="WP_124028880.1">
    <property type="nucleotide sequence ID" value="NZ_JBHRSN010000014.1"/>
</dbReference>
<name>A0A3N5XXX3_9ALTE</name>
<keyword evidence="1" id="KW-0812">Transmembrane</keyword>
<keyword evidence="1" id="KW-1133">Transmembrane helix</keyword>
<dbReference type="CDD" id="cd00009">
    <property type="entry name" value="AAA"/>
    <property type="match status" value="1"/>
</dbReference>
<keyword evidence="4" id="KW-1185">Reference proteome</keyword>
<reference evidence="3 4" key="1">
    <citation type="submission" date="2018-11" db="EMBL/GenBank/DDBJ databases">
        <authorList>
            <person name="Ye M.-Q."/>
            <person name="Du Z.-J."/>
        </authorList>
    </citation>
    <scope>NUCLEOTIDE SEQUENCE [LARGE SCALE GENOMIC DNA]</scope>
    <source>
        <strain evidence="3 4">U0105</strain>
    </source>
</reference>
<dbReference type="EMBL" id="RPOK01000005">
    <property type="protein sequence ID" value="RPJ65333.1"/>
    <property type="molecule type" value="Genomic_DNA"/>
</dbReference>
<dbReference type="AlphaFoldDB" id="A0A3N5XXX3"/>